<keyword evidence="2" id="KW-0723">Serine/threonine-protein kinase</keyword>
<dbReference type="Gene3D" id="3.30.200.20">
    <property type="entry name" value="Phosphorylase Kinase, domain 1"/>
    <property type="match status" value="1"/>
</dbReference>
<dbReference type="GO" id="GO:0035556">
    <property type="term" value="P:intracellular signal transduction"/>
    <property type="evidence" value="ECO:0007669"/>
    <property type="project" value="TreeGrafter"/>
</dbReference>
<organism evidence="11 12">
    <name type="scientific">Coptotermes formosanus</name>
    <name type="common">Formosan subterranean termite</name>
    <dbReference type="NCBI Taxonomy" id="36987"/>
    <lineage>
        <taxon>Eukaryota</taxon>
        <taxon>Metazoa</taxon>
        <taxon>Ecdysozoa</taxon>
        <taxon>Arthropoda</taxon>
        <taxon>Hexapoda</taxon>
        <taxon>Insecta</taxon>
        <taxon>Pterygota</taxon>
        <taxon>Neoptera</taxon>
        <taxon>Polyneoptera</taxon>
        <taxon>Dictyoptera</taxon>
        <taxon>Blattodea</taxon>
        <taxon>Blattoidea</taxon>
        <taxon>Termitoidae</taxon>
        <taxon>Rhinotermitidae</taxon>
        <taxon>Coptotermes</taxon>
    </lineage>
</organism>
<dbReference type="InParanoid" id="A0A6L2PVZ9"/>
<comment type="catalytic activity">
    <reaction evidence="7">
        <text>L-threonyl-[protein] + ATP = O-phospho-L-threonyl-[protein] + ADP + H(+)</text>
        <dbReference type="Rhea" id="RHEA:46608"/>
        <dbReference type="Rhea" id="RHEA-COMP:11060"/>
        <dbReference type="Rhea" id="RHEA-COMP:11605"/>
        <dbReference type="ChEBI" id="CHEBI:15378"/>
        <dbReference type="ChEBI" id="CHEBI:30013"/>
        <dbReference type="ChEBI" id="CHEBI:30616"/>
        <dbReference type="ChEBI" id="CHEBI:61977"/>
        <dbReference type="ChEBI" id="CHEBI:456216"/>
        <dbReference type="EC" id="2.7.11.1"/>
    </reaction>
</comment>
<keyword evidence="6 9" id="KW-0067">ATP-binding</keyword>
<dbReference type="AlphaFoldDB" id="A0A6L2PVZ9"/>
<feature type="domain" description="Protein kinase" evidence="10">
    <location>
        <begin position="20"/>
        <end position="99"/>
    </location>
</feature>
<name>A0A6L2PVZ9_COPFO</name>
<sequence length="99" mass="10981">HQCGAEPAERGEVKLSLDNFQFIKMLGKGAFGTVLLAKRKLPRGREQLCAVKALKKKRFTGFSSISSTIAEKEALILASGHPFITSLYSCFQNKVYLNF</sequence>
<reference evidence="12" key="1">
    <citation type="submission" date="2020-01" db="EMBL/GenBank/DDBJ databases">
        <title>Draft genome sequence of the Termite Coptotermes fromosanus.</title>
        <authorList>
            <person name="Itakura S."/>
            <person name="Yosikawa Y."/>
            <person name="Umezawa K."/>
        </authorList>
    </citation>
    <scope>NUCLEOTIDE SEQUENCE [LARGE SCALE GENOMIC DNA]</scope>
</reference>
<keyword evidence="5" id="KW-0418">Kinase</keyword>
<dbReference type="PROSITE" id="PS50011">
    <property type="entry name" value="PROTEIN_KINASE_DOM"/>
    <property type="match status" value="1"/>
</dbReference>
<evidence type="ECO:0000313" key="12">
    <source>
        <dbReference type="Proteomes" id="UP000502823"/>
    </source>
</evidence>
<dbReference type="EC" id="2.7.11.1" evidence="1"/>
<proteinExistence type="predicted"/>
<evidence type="ECO:0000259" key="10">
    <source>
        <dbReference type="PROSITE" id="PS50011"/>
    </source>
</evidence>
<dbReference type="PANTHER" id="PTHR24356:SF159">
    <property type="entry name" value="PROTEIN KINASE C EPSILON TYPE"/>
    <property type="match status" value="1"/>
</dbReference>
<protein>
    <recommendedName>
        <fullName evidence="1">non-specific serine/threonine protein kinase</fullName>
        <ecNumber evidence="1">2.7.11.1</ecNumber>
    </recommendedName>
</protein>
<gene>
    <name evidence="11" type="ORF">Cfor_06910</name>
</gene>
<dbReference type="SUPFAM" id="SSF56112">
    <property type="entry name" value="Protein kinase-like (PK-like)"/>
    <property type="match status" value="1"/>
</dbReference>
<evidence type="ECO:0000256" key="2">
    <source>
        <dbReference type="ARBA" id="ARBA00022527"/>
    </source>
</evidence>
<evidence type="ECO:0000256" key="4">
    <source>
        <dbReference type="ARBA" id="ARBA00022741"/>
    </source>
</evidence>
<dbReference type="GO" id="GO:0004674">
    <property type="term" value="F:protein serine/threonine kinase activity"/>
    <property type="evidence" value="ECO:0007669"/>
    <property type="project" value="UniProtKB-KW"/>
</dbReference>
<feature type="non-terminal residue" evidence="11">
    <location>
        <position position="1"/>
    </location>
</feature>
<dbReference type="Proteomes" id="UP000502823">
    <property type="component" value="Unassembled WGS sequence"/>
</dbReference>
<evidence type="ECO:0000256" key="9">
    <source>
        <dbReference type="PROSITE-ProRule" id="PRU10141"/>
    </source>
</evidence>
<feature type="binding site" evidence="9">
    <location>
        <position position="52"/>
    </location>
    <ligand>
        <name>ATP</name>
        <dbReference type="ChEBI" id="CHEBI:30616"/>
    </ligand>
</feature>
<evidence type="ECO:0000256" key="5">
    <source>
        <dbReference type="ARBA" id="ARBA00022777"/>
    </source>
</evidence>
<evidence type="ECO:0000313" key="11">
    <source>
        <dbReference type="EMBL" id="GFG35810.1"/>
    </source>
</evidence>
<evidence type="ECO:0000256" key="7">
    <source>
        <dbReference type="ARBA" id="ARBA00047899"/>
    </source>
</evidence>
<evidence type="ECO:0000256" key="1">
    <source>
        <dbReference type="ARBA" id="ARBA00012513"/>
    </source>
</evidence>
<keyword evidence="3" id="KW-0808">Transferase</keyword>
<dbReference type="InterPro" id="IPR000719">
    <property type="entry name" value="Prot_kinase_dom"/>
</dbReference>
<comment type="catalytic activity">
    <reaction evidence="8">
        <text>L-seryl-[protein] + ATP = O-phospho-L-seryl-[protein] + ADP + H(+)</text>
        <dbReference type="Rhea" id="RHEA:17989"/>
        <dbReference type="Rhea" id="RHEA-COMP:9863"/>
        <dbReference type="Rhea" id="RHEA-COMP:11604"/>
        <dbReference type="ChEBI" id="CHEBI:15378"/>
        <dbReference type="ChEBI" id="CHEBI:29999"/>
        <dbReference type="ChEBI" id="CHEBI:30616"/>
        <dbReference type="ChEBI" id="CHEBI:83421"/>
        <dbReference type="ChEBI" id="CHEBI:456216"/>
        <dbReference type="EC" id="2.7.11.1"/>
    </reaction>
</comment>
<accession>A0A6L2PVZ9</accession>
<evidence type="ECO:0000256" key="6">
    <source>
        <dbReference type="ARBA" id="ARBA00022840"/>
    </source>
</evidence>
<dbReference type="GO" id="GO:0005524">
    <property type="term" value="F:ATP binding"/>
    <property type="evidence" value="ECO:0007669"/>
    <property type="project" value="UniProtKB-UniRule"/>
</dbReference>
<dbReference type="EMBL" id="BLKM01009119">
    <property type="protein sequence ID" value="GFG35810.1"/>
    <property type="molecule type" value="Genomic_DNA"/>
</dbReference>
<evidence type="ECO:0000256" key="8">
    <source>
        <dbReference type="ARBA" id="ARBA00048679"/>
    </source>
</evidence>
<evidence type="ECO:0000256" key="3">
    <source>
        <dbReference type="ARBA" id="ARBA00022679"/>
    </source>
</evidence>
<keyword evidence="12" id="KW-1185">Reference proteome</keyword>
<comment type="caution">
    <text evidence="11">The sequence shown here is derived from an EMBL/GenBank/DDBJ whole genome shotgun (WGS) entry which is preliminary data.</text>
</comment>
<keyword evidence="4 9" id="KW-0547">Nucleotide-binding</keyword>
<dbReference type="PANTHER" id="PTHR24356">
    <property type="entry name" value="SERINE/THREONINE-PROTEIN KINASE"/>
    <property type="match status" value="1"/>
</dbReference>
<dbReference type="PROSITE" id="PS00107">
    <property type="entry name" value="PROTEIN_KINASE_ATP"/>
    <property type="match status" value="1"/>
</dbReference>
<dbReference type="OrthoDB" id="63267at2759"/>
<dbReference type="InterPro" id="IPR050236">
    <property type="entry name" value="Ser_Thr_kinase_AGC"/>
</dbReference>
<dbReference type="InterPro" id="IPR017441">
    <property type="entry name" value="Protein_kinase_ATP_BS"/>
</dbReference>
<dbReference type="InterPro" id="IPR011009">
    <property type="entry name" value="Kinase-like_dom_sf"/>
</dbReference>